<dbReference type="Gene3D" id="1.10.30.10">
    <property type="entry name" value="High mobility group box domain"/>
    <property type="match status" value="1"/>
</dbReference>
<keyword evidence="2 3" id="KW-0539">Nucleus</keyword>
<dbReference type="SMART" id="SM00398">
    <property type="entry name" value="HMG"/>
    <property type="match status" value="1"/>
</dbReference>
<dbReference type="SUPFAM" id="SSF47095">
    <property type="entry name" value="HMG-box"/>
    <property type="match status" value="1"/>
</dbReference>
<evidence type="ECO:0000313" key="8">
    <source>
        <dbReference type="Proteomes" id="UP001498398"/>
    </source>
</evidence>
<comment type="caution">
    <text evidence="6">The sequence shown here is derived from an EMBL/GenBank/DDBJ whole genome shotgun (WGS) entry which is preliminary data.</text>
</comment>
<evidence type="ECO:0000256" key="4">
    <source>
        <dbReference type="SAM" id="MobiDB-lite"/>
    </source>
</evidence>
<feature type="DNA-binding region" description="HMG box" evidence="3">
    <location>
        <begin position="95"/>
        <end position="163"/>
    </location>
</feature>
<evidence type="ECO:0000313" key="6">
    <source>
        <dbReference type="EMBL" id="KAK7436752.1"/>
    </source>
</evidence>
<evidence type="ECO:0000256" key="1">
    <source>
        <dbReference type="ARBA" id="ARBA00023125"/>
    </source>
</evidence>
<evidence type="ECO:0000313" key="7">
    <source>
        <dbReference type="EMBL" id="KAK7458811.1"/>
    </source>
</evidence>
<protein>
    <recommendedName>
        <fullName evidence="5">HMG box domain-containing protein</fullName>
    </recommendedName>
</protein>
<dbReference type="CDD" id="cd01389">
    <property type="entry name" value="HMG-box_ROX1-like"/>
    <property type="match status" value="1"/>
</dbReference>
<reference evidence="6 8" key="1">
    <citation type="submission" date="2024-01" db="EMBL/GenBank/DDBJ databases">
        <title>A draft genome for the cacao thread blight pathogen Marasmiellus scandens.</title>
        <authorList>
            <person name="Baruah I.K."/>
            <person name="Leung J."/>
            <person name="Bukari Y."/>
            <person name="Amoako-Attah I."/>
            <person name="Meinhardt L.W."/>
            <person name="Bailey B.A."/>
            <person name="Cohen S.P."/>
        </authorList>
    </citation>
    <scope>NUCLEOTIDE SEQUENCE [LARGE SCALE GENOMIC DNA]</scope>
    <source>
        <strain evidence="6 8">GH-19</strain>
    </source>
</reference>
<evidence type="ECO:0000259" key="5">
    <source>
        <dbReference type="PROSITE" id="PS50118"/>
    </source>
</evidence>
<dbReference type="EMBL" id="JBANRG010000017">
    <property type="protein sequence ID" value="KAK7458811.1"/>
    <property type="molecule type" value="Genomic_DNA"/>
</dbReference>
<feature type="compositionally biased region" description="Low complexity" evidence="4">
    <location>
        <begin position="48"/>
        <end position="63"/>
    </location>
</feature>
<evidence type="ECO:0000256" key="3">
    <source>
        <dbReference type="PROSITE-ProRule" id="PRU00267"/>
    </source>
</evidence>
<sequence>MPALRNVDPSIRRSRRLSRQEPRQYDDEGFEVLDPTYQFQTQLRHPSPDSSVTPSVSQTRSPTPYSPSPVPPRRPKKGRPSQTSNASSSSAPEHIGRPSNPYILYRSWVWATQRDTIGETDHREISKITGAMWKALPEEEKEPFRRQAQLVKEEHMKKYPDYKFTPQLRTSAKKRREKKALKGKARASGTALMIGQHGGNSGKDMYGTDGVVTESEITPRAAPLKMEELEHSLSQPYSFFIDEAAFTPTEDIPPLDLNAALPPNRNEFNLPTSTPNTEENPQAFSLSGSLVPPSYLHIAPPFGSRPEMVPHQNDHTQYEQPGLQSANVFNEAQASVLFSNPATIPTCSTAFSYDYGLNVASSSTSQSLPHLFIDTPKSWTGEDGLHYFYDETALFESQGEGNYDSVAAAPGASGSSTSYESWNLNPGLPDAMHLEEGDYQFESLDTLFSRYLNVPDEA</sequence>
<gene>
    <name evidence="7" type="ORF">VKT23_009819</name>
    <name evidence="6" type="ORF">VKT23_019007</name>
</gene>
<dbReference type="Pfam" id="PF00505">
    <property type="entry name" value="HMG_box"/>
    <property type="match status" value="1"/>
</dbReference>
<keyword evidence="1 3" id="KW-0238">DNA-binding</keyword>
<dbReference type="EMBL" id="JBANRG010000091">
    <property type="protein sequence ID" value="KAK7436752.1"/>
    <property type="molecule type" value="Genomic_DNA"/>
</dbReference>
<dbReference type="InterPro" id="IPR051356">
    <property type="entry name" value="SOX/SOX-like_TF"/>
</dbReference>
<dbReference type="Proteomes" id="UP001498398">
    <property type="component" value="Unassembled WGS sequence"/>
</dbReference>
<evidence type="ECO:0000256" key="2">
    <source>
        <dbReference type="ARBA" id="ARBA00023242"/>
    </source>
</evidence>
<dbReference type="PANTHER" id="PTHR45789:SF2">
    <property type="entry name" value="FI18025P1"/>
    <property type="match status" value="1"/>
</dbReference>
<dbReference type="PANTHER" id="PTHR45789">
    <property type="entry name" value="FI18025P1"/>
    <property type="match status" value="1"/>
</dbReference>
<dbReference type="PROSITE" id="PS50118">
    <property type="entry name" value="HMG_BOX_2"/>
    <property type="match status" value="1"/>
</dbReference>
<accession>A0ABR1IRU0</accession>
<feature type="compositionally biased region" description="Low complexity" evidence="4">
    <location>
        <begin position="80"/>
        <end position="90"/>
    </location>
</feature>
<feature type="domain" description="HMG box" evidence="5">
    <location>
        <begin position="95"/>
        <end position="163"/>
    </location>
</feature>
<organism evidence="6 8">
    <name type="scientific">Marasmiellus scandens</name>
    <dbReference type="NCBI Taxonomy" id="2682957"/>
    <lineage>
        <taxon>Eukaryota</taxon>
        <taxon>Fungi</taxon>
        <taxon>Dikarya</taxon>
        <taxon>Basidiomycota</taxon>
        <taxon>Agaricomycotina</taxon>
        <taxon>Agaricomycetes</taxon>
        <taxon>Agaricomycetidae</taxon>
        <taxon>Agaricales</taxon>
        <taxon>Marasmiineae</taxon>
        <taxon>Omphalotaceae</taxon>
        <taxon>Marasmiellus</taxon>
    </lineage>
</organism>
<dbReference type="InterPro" id="IPR036910">
    <property type="entry name" value="HMG_box_dom_sf"/>
</dbReference>
<feature type="region of interest" description="Disordered" evidence="4">
    <location>
        <begin position="1"/>
        <end position="98"/>
    </location>
</feature>
<dbReference type="InterPro" id="IPR009071">
    <property type="entry name" value="HMG_box_dom"/>
</dbReference>
<name>A0ABR1IRU0_9AGAR</name>
<proteinExistence type="predicted"/>
<keyword evidence="8" id="KW-1185">Reference proteome</keyword>